<feature type="transmembrane region" description="Helical" evidence="1">
    <location>
        <begin position="366"/>
        <end position="388"/>
    </location>
</feature>
<keyword evidence="1" id="KW-0812">Transmembrane</keyword>
<protein>
    <recommendedName>
        <fullName evidence="4">Peptide zinc metalloprotease protein</fullName>
    </recommendedName>
</protein>
<feature type="transmembrane region" description="Helical" evidence="1">
    <location>
        <begin position="252"/>
        <end position="271"/>
    </location>
</feature>
<dbReference type="RefSeq" id="WP_253763463.1">
    <property type="nucleotide sequence ID" value="NZ_JAMZDZ010000001.1"/>
</dbReference>
<proteinExistence type="predicted"/>
<name>A0ABV8LLR2_9ACTN</name>
<feature type="transmembrane region" description="Helical" evidence="1">
    <location>
        <begin position="217"/>
        <end position="240"/>
    </location>
</feature>
<feature type="transmembrane region" description="Helical" evidence="1">
    <location>
        <begin position="325"/>
        <end position="346"/>
    </location>
</feature>
<keyword evidence="3" id="KW-1185">Reference proteome</keyword>
<evidence type="ECO:0000313" key="3">
    <source>
        <dbReference type="Proteomes" id="UP001595816"/>
    </source>
</evidence>
<evidence type="ECO:0008006" key="4">
    <source>
        <dbReference type="Google" id="ProtNLM"/>
    </source>
</evidence>
<sequence length="406" mass="42824">MTTTEEPIGRVASAAQFAAITVVRDGDGYVLGNAATGEYVIVPEIGGQVMLWLKDGVDVAECADRAEQRAGQPVNVAGFVDGLVAAGVLQPADAADAPVPDVEEPARWQARLGRILFGRAGLVVQAGLAVTAVVAMVLVPSVRLAYTDLIVGPVPLVSLVTVTLLGLASGLVHECAHVLAAAAKGVRGRVTISRRLLSLAYQTDLTALWGLPRRDRIVPLSAGMLSDAATVGVLAVVQLLWVRDLSSPAGHLLRALLFLKATGIVVQLQVYMRTDVYALFVVATRCRNLWDTKGALARRSIGRATAADLTLLASVGRRDIVCGRIYLLLYFPGVAWTVWYFSAYGVPSTYRIATMAVHAVRDAGVLSASGAAGVAALCLMAVTTTILLRGLVRAAMQLVRQIVVRS</sequence>
<organism evidence="2 3">
    <name type="scientific">Hamadaea flava</name>
    <dbReference type="NCBI Taxonomy" id="1742688"/>
    <lineage>
        <taxon>Bacteria</taxon>
        <taxon>Bacillati</taxon>
        <taxon>Actinomycetota</taxon>
        <taxon>Actinomycetes</taxon>
        <taxon>Micromonosporales</taxon>
        <taxon>Micromonosporaceae</taxon>
        <taxon>Hamadaea</taxon>
    </lineage>
</organism>
<comment type="caution">
    <text evidence="2">The sequence shown here is derived from an EMBL/GenBank/DDBJ whole genome shotgun (WGS) entry which is preliminary data.</text>
</comment>
<keyword evidence="1" id="KW-0472">Membrane</keyword>
<gene>
    <name evidence="2" type="ORF">ACFOZ4_14985</name>
</gene>
<evidence type="ECO:0000256" key="1">
    <source>
        <dbReference type="SAM" id="Phobius"/>
    </source>
</evidence>
<feature type="transmembrane region" description="Helical" evidence="1">
    <location>
        <begin position="150"/>
        <end position="172"/>
    </location>
</feature>
<keyword evidence="1" id="KW-1133">Transmembrane helix</keyword>
<feature type="transmembrane region" description="Helical" evidence="1">
    <location>
        <begin position="116"/>
        <end position="138"/>
    </location>
</feature>
<dbReference type="Proteomes" id="UP001595816">
    <property type="component" value="Unassembled WGS sequence"/>
</dbReference>
<evidence type="ECO:0000313" key="2">
    <source>
        <dbReference type="EMBL" id="MFC4131912.1"/>
    </source>
</evidence>
<accession>A0ABV8LLR2</accession>
<dbReference type="EMBL" id="JBHSAY010000008">
    <property type="protein sequence ID" value="MFC4131912.1"/>
    <property type="molecule type" value="Genomic_DNA"/>
</dbReference>
<reference evidence="3" key="1">
    <citation type="journal article" date="2019" name="Int. J. Syst. Evol. Microbiol.">
        <title>The Global Catalogue of Microorganisms (GCM) 10K type strain sequencing project: providing services to taxonomists for standard genome sequencing and annotation.</title>
        <authorList>
            <consortium name="The Broad Institute Genomics Platform"/>
            <consortium name="The Broad Institute Genome Sequencing Center for Infectious Disease"/>
            <person name="Wu L."/>
            <person name="Ma J."/>
        </authorList>
    </citation>
    <scope>NUCLEOTIDE SEQUENCE [LARGE SCALE GENOMIC DNA]</scope>
    <source>
        <strain evidence="3">CGMCC 4.7289</strain>
    </source>
</reference>